<keyword evidence="9" id="KW-1185">Reference proteome</keyword>
<keyword evidence="5" id="KW-1133">Transmembrane helix</keyword>
<evidence type="ECO:0000256" key="1">
    <source>
        <dbReference type="ARBA" id="ARBA00022729"/>
    </source>
</evidence>
<dbReference type="OrthoDB" id="188207at2759"/>
<feature type="signal peptide" evidence="6">
    <location>
        <begin position="1"/>
        <end position="18"/>
    </location>
</feature>
<feature type="chain" id="PRO_5040382480" description="Fibronectin type-III domain-containing protein" evidence="6">
    <location>
        <begin position="19"/>
        <end position="1091"/>
    </location>
</feature>
<gene>
    <name evidence="8" type="ORF">M0811_11006</name>
</gene>
<accession>A0A9Q0LFL2</accession>
<feature type="transmembrane region" description="Helical" evidence="5">
    <location>
        <begin position="1072"/>
        <end position="1090"/>
    </location>
</feature>
<dbReference type="CDD" id="cd00063">
    <property type="entry name" value="FN3"/>
    <property type="match status" value="1"/>
</dbReference>
<organism evidence="8 9">
    <name type="scientific">Anaeramoeba ignava</name>
    <name type="common">Anaerobic marine amoeba</name>
    <dbReference type="NCBI Taxonomy" id="1746090"/>
    <lineage>
        <taxon>Eukaryota</taxon>
        <taxon>Metamonada</taxon>
        <taxon>Anaeramoebidae</taxon>
        <taxon>Anaeramoeba</taxon>
    </lineage>
</organism>
<feature type="repeat" description="FG-GAP" evidence="4">
    <location>
        <begin position="90"/>
        <end position="145"/>
    </location>
</feature>
<evidence type="ECO:0000256" key="2">
    <source>
        <dbReference type="ARBA" id="ARBA00022737"/>
    </source>
</evidence>
<dbReference type="Gene3D" id="2.60.40.10">
    <property type="entry name" value="Immunoglobulins"/>
    <property type="match status" value="1"/>
</dbReference>
<dbReference type="PANTHER" id="PTHR36220">
    <property type="entry name" value="UNNAMED PRODUCT"/>
    <property type="match status" value="1"/>
</dbReference>
<dbReference type="InterPro" id="IPR036116">
    <property type="entry name" value="FN3_sf"/>
</dbReference>
<keyword evidence="2" id="KW-0677">Repeat</keyword>
<name>A0A9Q0LFL2_ANAIG</name>
<dbReference type="PROSITE" id="PS50853">
    <property type="entry name" value="FN3"/>
    <property type="match status" value="1"/>
</dbReference>
<dbReference type="PANTHER" id="PTHR36220:SF1">
    <property type="entry name" value="GAMMA TUBULIN COMPLEX COMPONENT C-TERMINAL DOMAIN-CONTAINING PROTEIN"/>
    <property type="match status" value="1"/>
</dbReference>
<feature type="domain" description="Fibronectin type-III" evidence="7">
    <location>
        <begin position="522"/>
        <end position="623"/>
    </location>
</feature>
<dbReference type="InterPro" id="IPR011043">
    <property type="entry name" value="Gal_Oxase/kelch_b-propeller"/>
</dbReference>
<dbReference type="InterPro" id="IPR003961">
    <property type="entry name" value="FN3_dom"/>
</dbReference>
<reference evidence="8" key="1">
    <citation type="submission" date="2022-10" db="EMBL/GenBank/DDBJ databases">
        <title>Novel sulphate-reducing endosymbionts in the free-living metamonad Anaeramoeba.</title>
        <authorList>
            <person name="Jerlstrom-Hultqvist J."/>
            <person name="Cepicka I."/>
            <person name="Gallot-Lavallee L."/>
            <person name="Salas-Leiva D."/>
            <person name="Curtis B.A."/>
            <person name="Zahonova K."/>
            <person name="Pipaliya S."/>
            <person name="Dacks J."/>
            <person name="Roger A.J."/>
        </authorList>
    </citation>
    <scope>NUCLEOTIDE SEQUENCE</scope>
    <source>
        <strain evidence="8">BMAN</strain>
    </source>
</reference>
<dbReference type="Pfam" id="PF14312">
    <property type="entry name" value="FG-GAP_2"/>
    <property type="match status" value="7"/>
</dbReference>
<evidence type="ECO:0000256" key="5">
    <source>
        <dbReference type="SAM" id="Phobius"/>
    </source>
</evidence>
<dbReference type="PROSITE" id="PS51470">
    <property type="entry name" value="FG_GAP"/>
    <property type="match status" value="1"/>
</dbReference>
<dbReference type="SUPFAM" id="SSF50965">
    <property type="entry name" value="Galactose oxidase, central domain"/>
    <property type="match status" value="2"/>
</dbReference>
<dbReference type="SMART" id="SM00191">
    <property type="entry name" value="Int_alpha"/>
    <property type="match status" value="5"/>
</dbReference>
<protein>
    <recommendedName>
        <fullName evidence="7">Fibronectin type-III domain-containing protein</fullName>
    </recommendedName>
</protein>
<evidence type="ECO:0000313" key="9">
    <source>
        <dbReference type="Proteomes" id="UP001149090"/>
    </source>
</evidence>
<evidence type="ECO:0000256" key="3">
    <source>
        <dbReference type="ARBA" id="ARBA00023180"/>
    </source>
</evidence>
<dbReference type="Gene3D" id="2.130.10.130">
    <property type="entry name" value="Integrin alpha, N-terminal"/>
    <property type="match status" value="2"/>
</dbReference>
<dbReference type="Proteomes" id="UP001149090">
    <property type="component" value="Unassembled WGS sequence"/>
</dbReference>
<dbReference type="InterPro" id="IPR013517">
    <property type="entry name" value="FG-GAP"/>
</dbReference>
<comment type="caution">
    <text evidence="8">The sequence shown here is derived from an EMBL/GenBank/DDBJ whole genome shotgun (WGS) entry which is preliminary data.</text>
</comment>
<evidence type="ECO:0000256" key="6">
    <source>
        <dbReference type="SAM" id="SignalP"/>
    </source>
</evidence>
<dbReference type="SUPFAM" id="SSF49265">
    <property type="entry name" value="Fibronectin type III"/>
    <property type="match status" value="3"/>
</dbReference>
<evidence type="ECO:0000259" key="7">
    <source>
        <dbReference type="PROSITE" id="PS50853"/>
    </source>
</evidence>
<keyword evidence="5" id="KW-0472">Membrane</keyword>
<proteinExistence type="predicted"/>
<dbReference type="InterPro" id="IPR028994">
    <property type="entry name" value="Integrin_alpha_N"/>
</dbReference>
<keyword evidence="3" id="KW-0325">Glycoprotein</keyword>
<dbReference type="AlphaFoldDB" id="A0A9Q0LFL2"/>
<sequence length="1091" mass="120769">MNSKIILILFFFFITSNSYTLRNLGENPFEWLQINVTSPEGGEADDRYGHSSAISDSFFIVGACYSKVGSKIEQGKVYVFQKEEGIWDFQTTIIAPDGNEGDRFGKSVAISEDYIVIGAYHANESGNVQSGKVYIYNRSGDSWVFQKSIIASDATDNSNFGSSVSISGQTIVVGASHSNIGLLPSVGKSYIFGFDGSTWIERKILVASDGTANANFGSSVSISGNYTIIGADGAASEDNPYQGKSYLFVYNGEDWIQEQILVASDGSADCHFGTSLSMSSDYIVIGAPGVRVGDKPNQGQAYVFEKIADEWVETKILKASDGGQQSFFGGSVSVSHNFIAVGAYGSDVEMHGEAGKAYVFKFNQTAWIEDSILIASDAFDNDNFGSSIAISGNFLVVGSDHANEGTNLNVGKLYIFEGPPIPSPVEIIDCESLFSCFQCNWKSLSNKDDMEYFMKYQIEGEWKLVPSPSLTNGVYSYLFNSYFNSDITGNEDYSIQFKACNTSTNICGNESTIWNLKTRINGVKHLQVGTLSSHSVSAQWGIPDVEIISNIPNLHHYQIDYSAPGIATKTMSVINSQNFSVISNLNSGTTYTFTVYACRSYYCYGSDIGEKVSSSSTTYVGPVGNLTCSIWGVNINCTWRRPYDQIAPYYYIFSYQCLSQLDTATYQFSATQNAFVADFSNSNYQVTAYACDSGFHCGAETSIQIKTKLRPVLNFQCSVMNIYQIVCTWDPPNDENIPDSYIFSFESRSDFDEGDLSTLALYKEIDAKFEYQDYRIQVAACSNIDGCGAVSSIQIKTALNKVRNLNCSTNEVNINCYWDHSQDTIEIGYYNVSYESLSESDLGFFTTDDLFLQFQVDLSNTNYQINVSACTNSQKCSEPSIVETKTQFSPITNLGCIATGVNVSCSWNAPIYTPSPDHYLLVYNDDSQNDSGVFTTNSLAHNFKVAFSNKNYEVIVSVCDSFNECSQKSFFSILTQFTKVLNLNCSVSGKEINCSWEPPENPISPHHYQISYQSHRKSDSDEFNTYDCHKTFSVEMSDNYSILISACNQQSECGQKEGFFLETQEIPITSSAPSLIFQSLSFIFFLIWLFF</sequence>
<dbReference type="SMART" id="SM00060">
    <property type="entry name" value="FN3"/>
    <property type="match status" value="4"/>
</dbReference>
<keyword evidence="1 6" id="KW-0732">Signal</keyword>
<dbReference type="InterPro" id="IPR013783">
    <property type="entry name" value="Ig-like_fold"/>
</dbReference>
<evidence type="ECO:0000256" key="4">
    <source>
        <dbReference type="PROSITE-ProRule" id="PRU00803"/>
    </source>
</evidence>
<dbReference type="EMBL" id="JAPDFW010000096">
    <property type="protein sequence ID" value="KAJ5070340.1"/>
    <property type="molecule type" value="Genomic_DNA"/>
</dbReference>
<dbReference type="InterPro" id="IPR013519">
    <property type="entry name" value="Int_alpha_beta-p"/>
</dbReference>
<evidence type="ECO:0000313" key="8">
    <source>
        <dbReference type="EMBL" id="KAJ5070340.1"/>
    </source>
</evidence>
<keyword evidence="5" id="KW-0812">Transmembrane</keyword>